<dbReference type="HAMAP" id="MF_00163">
    <property type="entry name" value="Pep_deformylase"/>
    <property type="match status" value="1"/>
</dbReference>
<feature type="binding site" evidence="6">
    <location>
        <position position="135"/>
    </location>
    <ligand>
        <name>Fe cation</name>
        <dbReference type="ChEBI" id="CHEBI:24875"/>
    </ligand>
</feature>
<protein>
    <recommendedName>
        <fullName evidence="6">Peptide deformylase</fullName>
        <shortName evidence="6">PDF</shortName>
        <ecNumber evidence="6">3.5.1.88</ecNumber>
    </recommendedName>
    <alternativeName>
        <fullName evidence="6">Polypeptide deformylase</fullName>
    </alternativeName>
</protein>
<dbReference type="InterPro" id="IPR036821">
    <property type="entry name" value="Peptide_deformylase_sf"/>
</dbReference>
<keyword evidence="2 6" id="KW-0479">Metal-binding</keyword>
<organism evidence="7 8">
    <name type="scientific">Arthrobacter citreus</name>
    <dbReference type="NCBI Taxonomy" id="1670"/>
    <lineage>
        <taxon>Bacteria</taxon>
        <taxon>Bacillati</taxon>
        <taxon>Actinomycetota</taxon>
        <taxon>Actinomycetes</taxon>
        <taxon>Micrococcales</taxon>
        <taxon>Micrococcaceae</taxon>
        <taxon>Arthrobacter</taxon>
    </lineage>
</organism>
<comment type="cofactor">
    <cofactor evidence="6">
        <name>Fe(2+)</name>
        <dbReference type="ChEBI" id="CHEBI:29033"/>
    </cofactor>
    <text evidence="6">Binds 1 Fe(2+) ion.</text>
</comment>
<evidence type="ECO:0000256" key="5">
    <source>
        <dbReference type="ARBA" id="ARBA00023004"/>
    </source>
</evidence>
<evidence type="ECO:0000313" key="7">
    <source>
        <dbReference type="EMBL" id="WZP17478.1"/>
    </source>
</evidence>
<keyword evidence="8" id="KW-1185">Reference proteome</keyword>
<evidence type="ECO:0000256" key="1">
    <source>
        <dbReference type="ARBA" id="ARBA00010759"/>
    </source>
</evidence>
<evidence type="ECO:0000256" key="6">
    <source>
        <dbReference type="HAMAP-Rule" id="MF_00163"/>
    </source>
</evidence>
<dbReference type="Gene3D" id="3.90.45.10">
    <property type="entry name" value="Peptide deformylase"/>
    <property type="match status" value="1"/>
</dbReference>
<dbReference type="PANTHER" id="PTHR10458">
    <property type="entry name" value="PEPTIDE DEFORMYLASE"/>
    <property type="match status" value="1"/>
</dbReference>
<sequence>MAILNIRIIGDPVLRTPAEEVTDFGPELAKLVADMEETMEDVEGAGLAAPQVGVSLRVFTYRIDGHAGHVVNPVLELSEDRQEDHMEGCLSIPGLGYPVPRYRWTRVTGVDKNGNPVSVEGEGMLARAFQHETDHLDGVLYIDRLEGENRKKALRAIRQADYDAIAGRTTAERAQTVGSAFGAGASFGGGTFGAGAGTRSGSGTGGQA</sequence>
<dbReference type="GO" id="GO:0042586">
    <property type="term" value="F:peptide deformylase activity"/>
    <property type="evidence" value="ECO:0007669"/>
    <property type="project" value="UniProtKB-EC"/>
</dbReference>
<dbReference type="Proteomes" id="UP001448858">
    <property type="component" value="Chromosome"/>
</dbReference>
<dbReference type="NCBIfam" id="TIGR00079">
    <property type="entry name" value="pept_deformyl"/>
    <property type="match status" value="1"/>
</dbReference>
<dbReference type="SUPFAM" id="SSF56420">
    <property type="entry name" value="Peptide deformylase"/>
    <property type="match status" value="1"/>
</dbReference>
<comment type="catalytic activity">
    <reaction evidence="6">
        <text>N-terminal N-formyl-L-methionyl-[peptide] + H2O = N-terminal L-methionyl-[peptide] + formate</text>
        <dbReference type="Rhea" id="RHEA:24420"/>
        <dbReference type="Rhea" id="RHEA-COMP:10639"/>
        <dbReference type="Rhea" id="RHEA-COMP:10640"/>
        <dbReference type="ChEBI" id="CHEBI:15377"/>
        <dbReference type="ChEBI" id="CHEBI:15740"/>
        <dbReference type="ChEBI" id="CHEBI:49298"/>
        <dbReference type="ChEBI" id="CHEBI:64731"/>
        <dbReference type="EC" id="3.5.1.88"/>
    </reaction>
</comment>
<dbReference type="RefSeq" id="WP_342025073.1">
    <property type="nucleotide sequence ID" value="NZ_CP151657.1"/>
</dbReference>
<keyword evidence="3 6" id="KW-0378">Hydrolase</keyword>
<dbReference type="Pfam" id="PF01327">
    <property type="entry name" value="Pep_deformylase"/>
    <property type="match status" value="1"/>
</dbReference>
<feature type="binding site" evidence="6">
    <location>
        <position position="89"/>
    </location>
    <ligand>
        <name>Fe cation</name>
        <dbReference type="ChEBI" id="CHEBI:24875"/>
    </ligand>
</feature>
<keyword evidence="5 6" id="KW-0408">Iron</keyword>
<name>A0ABZ3A1M1_9MICC</name>
<dbReference type="EC" id="3.5.1.88" evidence="6"/>
<dbReference type="PRINTS" id="PR01576">
    <property type="entry name" value="PDEFORMYLASE"/>
</dbReference>
<comment type="similarity">
    <text evidence="1 6">Belongs to the polypeptide deformylase family.</text>
</comment>
<dbReference type="EMBL" id="CP151657">
    <property type="protein sequence ID" value="WZP17478.1"/>
    <property type="molecule type" value="Genomic_DNA"/>
</dbReference>
<dbReference type="InterPro" id="IPR023635">
    <property type="entry name" value="Peptide_deformylase"/>
</dbReference>
<evidence type="ECO:0000256" key="3">
    <source>
        <dbReference type="ARBA" id="ARBA00022801"/>
    </source>
</evidence>
<evidence type="ECO:0000256" key="2">
    <source>
        <dbReference type="ARBA" id="ARBA00022723"/>
    </source>
</evidence>
<keyword evidence="4 6" id="KW-0648">Protein biosynthesis</keyword>
<accession>A0ABZ3A1M1</accession>
<dbReference type="NCBIfam" id="NF001159">
    <property type="entry name" value="PRK00150.1-3"/>
    <property type="match status" value="1"/>
</dbReference>
<gene>
    <name evidence="6 7" type="primary">def</name>
    <name evidence="7" type="ORF">AAE021_07940</name>
</gene>
<reference evidence="7 8" key="1">
    <citation type="submission" date="2024-04" db="EMBL/GenBank/DDBJ databases">
        <title>Arthrobacter sp. from Plains bison fecal sample.</title>
        <authorList>
            <person name="Ruzzini A."/>
        </authorList>
    </citation>
    <scope>NUCLEOTIDE SEQUENCE [LARGE SCALE GENOMIC DNA]</scope>
    <source>
        <strain evidence="7 8">EINP1</strain>
    </source>
</reference>
<evidence type="ECO:0000256" key="4">
    <source>
        <dbReference type="ARBA" id="ARBA00022917"/>
    </source>
</evidence>
<feature type="active site" evidence="6">
    <location>
        <position position="132"/>
    </location>
</feature>
<comment type="function">
    <text evidence="6">Removes the formyl group from the N-terminal Met of newly synthesized proteins. Requires at least a dipeptide for an efficient rate of reaction. N-terminal L-methionine is a prerequisite for activity but the enzyme has broad specificity at other positions.</text>
</comment>
<dbReference type="CDD" id="cd00487">
    <property type="entry name" value="Pep_deformylase"/>
    <property type="match status" value="1"/>
</dbReference>
<proteinExistence type="inferred from homology"/>
<feature type="binding site" evidence="6">
    <location>
        <position position="131"/>
    </location>
    <ligand>
        <name>Fe cation</name>
        <dbReference type="ChEBI" id="CHEBI:24875"/>
    </ligand>
</feature>
<dbReference type="PANTHER" id="PTHR10458:SF2">
    <property type="entry name" value="PEPTIDE DEFORMYLASE, MITOCHONDRIAL"/>
    <property type="match status" value="1"/>
</dbReference>
<evidence type="ECO:0000313" key="8">
    <source>
        <dbReference type="Proteomes" id="UP001448858"/>
    </source>
</evidence>